<protein>
    <recommendedName>
        <fullName evidence="4">Low temperature requirement A protein (LtrA)</fullName>
    </recommendedName>
</protein>
<keyword evidence="1" id="KW-0812">Transmembrane</keyword>
<organism evidence="2 3">
    <name type="scientific">Glycomyces rutgersensis</name>
    <dbReference type="NCBI Taxonomy" id="58115"/>
    <lineage>
        <taxon>Bacteria</taxon>
        <taxon>Bacillati</taxon>
        <taxon>Actinomycetota</taxon>
        <taxon>Actinomycetes</taxon>
        <taxon>Glycomycetales</taxon>
        <taxon>Glycomycetaceae</taxon>
        <taxon>Glycomyces</taxon>
    </lineage>
</organism>
<keyword evidence="1" id="KW-1133">Transmembrane helix</keyword>
<feature type="transmembrane region" description="Helical" evidence="1">
    <location>
        <begin position="111"/>
        <end position="128"/>
    </location>
</feature>
<dbReference type="Proteomes" id="UP001501584">
    <property type="component" value="Unassembled WGS sequence"/>
</dbReference>
<evidence type="ECO:0000256" key="1">
    <source>
        <dbReference type="SAM" id="Phobius"/>
    </source>
</evidence>
<dbReference type="EMBL" id="BAAASX010000004">
    <property type="protein sequence ID" value="GAA2335804.1"/>
    <property type="molecule type" value="Genomic_DNA"/>
</dbReference>
<evidence type="ECO:0000313" key="3">
    <source>
        <dbReference type="Proteomes" id="UP001501584"/>
    </source>
</evidence>
<comment type="caution">
    <text evidence="2">The sequence shown here is derived from an EMBL/GenBank/DDBJ whole genome shotgun (WGS) entry which is preliminary data.</text>
</comment>
<name>A0ABN3FR26_9ACTN</name>
<keyword evidence="1" id="KW-0472">Membrane</keyword>
<evidence type="ECO:0008006" key="4">
    <source>
        <dbReference type="Google" id="ProtNLM"/>
    </source>
</evidence>
<feature type="transmembrane region" description="Helical" evidence="1">
    <location>
        <begin position="6"/>
        <end position="25"/>
    </location>
</feature>
<reference evidence="2 3" key="1">
    <citation type="journal article" date="2019" name="Int. J. Syst. Evol. Microbiol.">
        <title>The Global Catalogue of Microorganisms (GCM) 10K type strain sequencing project: providing services to taxonomists for standard genome sequencing and annotation.</title>
        <authorList>
            <consortium name="The Broad Institute Genomics Platform"/>
            <consortium name="The Broad Institute Genome Sequencing Center for Infectious Disease"/>
            <person name="Wu L."/>
            <person name="Ma J."/>
        </authorList>
    </citation>
    <scope>NUCLEOTIDE SEQUENCE [LARGE SCALE GENOMIC DNA]</scope>
    <source>
        <strain evidence="2 3">JCM 6238</strain>
    </source>
</reference>
<keyword evidence="3" id="KW-1185">Reference proteome</keyword>
<sequence>MSLGAMSGSIALGLATIAVLLKLYFDARAAHAAGEGAIAGESRVVPLSSFAYTLMVTGVVVVAAGVVLVLIEPWETASATTIAAVLGGPAIFLVGDVALRRAVTGRIAASRIVALVCLAVLALIGFALPALVLAALAFALLLLLLLAASGWFRLPSLSVDD</sequence>
<accession>A0ABN3FR26</accession>
<proteinExistence type="predicted"/>
<dbReference type="InterPro" id="IPR010640">
    <property type="entry name" value="Low_temperature_requirement_A"/>
</dbReference>
<gene>
    <name evidence="2" type="ORF">GCM10010403_29870</name>
</gene>
<evidence type="ECO:0000313" key="2">
    <source>
        <dbReference type="EMBL" id="GAA2335804.1"/>
    </source>
</evidence>
<dbReference type="Pfam" id="PF06772">
    <property type="entry name" value="LtrA"/>
    <property type="match status" value="1"/>
</dbReference>
<feature type="transmembrane region" description="Helical" evidence="1">
    <location>
        <begin position="50"/>
        <end position="71"/>
    </location>
</feature>
<feature type="transmembrane region" description="Helical" evidence="1">
    <location>
        <begin position="77"/>
        <end position="99"/>
    </location>
</feature>